<keyword evidence="4 8" id="KW-0067">ATP-binding</keyword>
<dbReference type="SUPFAM" id="SSF52374">
    <property type="entry name" value="Nucleotidylyl transferase"/>
    <property type="match status" value="1"/>
</dbReference>
<dbReference type="Proteomes" id="UP001285441">
    <property type="component" value="Unassembled WGS sequence"/>
</dbReference>
<reference evidence="12" key="1">
    <citation type="journal article" date="2023" name="Mol. Phylogenet. Evol.">
        <title>Genome-scale phylogeny and comparative genomics of the fungal order Sordariales.</title>
        <authorList>
            <person name="Hensen N."/>
            <person name="Bonometti L."/>
            <person name="Westerberg I."/>
            <person name="Brannstrom I.O."/>
            <person name="Guillou S."/>
            <person name="Cros-Aarteil S."/>
            <person name="Calhoun S."/>
            <person name="Haridas S."/>
            <person name="Kuo A."/>
            <person name="Mondo S."/>
            <person name="Pangilinan J."/>
            <person name="Riley R."/>
            <person name="LaButti K."/>
            <person name="Andreopoulos B."/>
            <person name="Lipzen A."/>
            <person name="Chen C."/>
            <person name="Yan M."/>
            <person name="Daum C."/>
            <person name="Ng V."/>
            <person name="Clum A."/>
            <person name="Steindorff A."/>
            <person name="Ohm R.A."/>
            <person name="Martin F."/>
            <person name="Silar P."/>
            <person name="Natvig D.O."/>
            <person name="Lalanne C."/>
            <person name="Gautier V."/>
            <person name="Ament-Velasquez S.L."/>
            <person name="Kruys A."/>
            <person name="Hutchinson M.I."/>
            <person name="Powell A.J."/>
            <person name="Barry K."/>
            <person name="Miller A.N."/>
            <person name="Grigoriev I.V."/>
            <person name="Debuchy R."/>
            <person name="Gladieux P."/>
            <person name="Hiltunen Thoren M."/>
            <person name="Johannesson H."/>
        </authorList>
    </citation>
    <scope>NUCLEOTIDE SEQUENCE</scope>
    <source>
        <strain evidence="12">CBS 232.78</strain>
    </source>
</reference>
<dbReference type="InterPro" id="IPR020056">
    <property type="entry name" value="Rbsml_bL25/Gln-tRNA_synth_N"/>
</dbReference>
<dbReference type="SUPFAM" id="SSF50715">
    <property type="entry name" value="Ribosomal protein L25-like"/>
    <property type="match status" value="1"/>
</dbReference>
<reference evidence="12" key="2">
    <citation type="submission" date="2023-06" db="EMBL/GenBank/DDBJ databases">
        <authorList>
            <consortium name="Lawrence Berkeley National Laboratory"/>
            <person name="Haridas S."/>
            <person name="Hensen N."/>
            <person name="Bonometti L."/>
            <person name="Westerberg I."/>
            <person name="Brannstrom I.O."/>
            <person name="Guillou S."/>
            <person name="Cros-Aarteil S."/>
            <person name="Calhoun S."/>
            <person name="Kuo A."/>
            <person name="Mondo S."/>
            <person name="Pangilinan J."/>
            <person name="Riley R."/>
            <person name="LaButti K."/>
            <person name="Andreopoulos B."/>
            <person name="Lipzen A."/>
            <person name="Chen C."/>
            <person name="Yanf M."/>
            <person name="Daum C."/>
            <person name="Ng V."/>
            <person name="Clum A."/>
            <person name="Steindorff A."/>
            <person name="Ohm R."/>
            <person name="Martin F."/>
            <person name="Silar P."/>
            <person name="Natvig D."/>
            <person name="Lalanne C."/>
            <person name="Gautier V."/>
            <person name="Ament-velasquez S.L."/>
            <person name="Kruys A."/>
            <person name="Hutchinson M.I."/>
            <person name="Powell A.J."/>
            <person name="Barry K."/>
            <person name="Miller A.N."/>
            <person name="Grigoriev I.V."/>
            <person name="Debuchy R."/>
            <person name="Gladieux P."/>
            <person name="Thoren M.H."/>
            <person name="Johannesson H."/>
        </authorList>
    </citation>
    <scope>NUCLEOTIDE SEQUENCE</scope>
    <source>
        <strain evidence="12">CBS 232.78</strain>
    </source>
</reference>
<feature type="domain" description="Glutamyl/glutaminyl-tRNA synthetase class Ib anti-codon binding" evidence="11">
    <location>
        <begin position="342"/>
        <end position="405"/>
    </location>
</feature>
<gene>
    <name evidence="12" type="ORF">B0H63DRAFT_504713</name>
</gene>
<evidence type="ECO:0000313" key="13">
    <source>
        <dbReference type="Proteomes" id="UP001285441"/>
    </source>
</evidence>
<sequence length="543" mass="61443">MAANEGGPEGSVKPQLDEGTGEIASKNELQKRIQKRAKEGGCRGSREARSTNYSLQVITRFSPELNGYLQLGHAKAIAINFGFARYHKGKTDRIPFDDTNTTKEEGVYFVAIEEAIRWLEKLIELRKSYVCHCQEAELKRQHGGEKGKEGPRYRCEHADQDVATNLRKFRDMRDGKYVPREAFLRMKQDITNGNPEMWDLAAYRIPQKPTPHYRTGTQWKIYPTYDFAHCLCDSFENITHNLCITEFVLSQESYEWLNHTLGIYEPIQREYGRLNIAGAIMRKRIIADLVEANAVRGWNDPRVPPGAILAFINELGVTTSQTIIKTARFEQAVRRYLETSVPRLMLVLDPVPVVIEDWEELEKEVDAPVSAKDPAIGSYKLPITKTISIDRSDFRTTEDKAFFRLTPGNTAFNSLSCQSHIILSRPYLGAPSMQWVSEGSQVVEVRVQRQLFNSNNPKVAEGGFLNDINPDNETVYPSALVEAAFQQLRGMAPLPDSPSEREVPGPESVRFQGHTSWAIDSDSTDDLTVLNRIVSLKEDSTKV</sequence>
<dbReference type="InterPro" id="IPR020059">
    <property type="entry name" value="Glu/Gln-tRNA-synth_Ib_codon-bd"/>
</dbReference>
<evidence type="ECO:0000256" key="4">
    <source>
        <dbReference type="ARBA" id="ARBA00022840"/>
    </source>
</evidence>
<keyword evidence="5 8" id="KW-0648">Protein biosynthesis</keyword>
<dbReference type="AlphaFoldDB" id="A0AAE0N0M8"/>
<dbReference type="GO" id="GO:0006425">
    <property type="term" value="P:glutaminyl-tRNA aminoacylation"/>
    <property type="evidence" value="ECO:0007669"/>
    <property type="project" value="TreeGrafter"/>
</dbReference>
<evidence type="ECO:0000256" key="2">
    <source>
        <dbReference type="ARBA" id="ARBA00022598"/>
    </source>
</evidence>
<dbReference type="EMBL" id="JAULSW010000015">
    <property type="protein sequence ID" value="KAK3366342.1"/>
    <property type="molecule type" value="Genomic_DNA"/>
</dbReference>
<keyword evidence="2 8" id="KW-0436">Ligase</keyword>
<dbReference type="PANTHER" id="PTHR43097">
    <property type="entry name" value="GLUTAMINE-TRNA LIGASE"/>
    <property type="match status" value="1"/>
</dbReference>
<dbReference type="Gene3D" id="3.40.50.620">
    <property type="entry name" value="HUPs"/>
    <property type="match status" value="2"/>
</dbReference>
<feature type="compositionally biased region" description="Basic and acidic residues" evidence="9">
    <location>
        <begin position="28"/>
        <end position="46"/>
    </location>
</feature>
<dbReference type="InterPro" id="IPR050132">
    <property type="entry name" value="Gln/Glu-tRNA_Ligase"/>
</dbReference>
<dbReference type="Pfam" id="PF00749">
    <property type="entry name" value="tRNA-synt_1c"/>
    <property type="match status" value="1"/>
</dbReference>
<keyword evidence="6 8" id="KW-0030">Aminoacyl-tRNA synthetase</keyword>
<dbReference type="InterPro" id="IPR011035">
    <property type="entry name" value="Ribosomal_bL25/Gln-tRNA_synth"/>
</dbReference>
<keyword evidence="13" id="KW-1185">Reference proteome</keyword>
<feature type="region of interest" description="Disordered" evidence="9">
    <location>
        <begin position="1"/>
        <end position="46"/>
    </location>
</feature>
<dbReference type="InterPro" id="IPR020058">
    <property type="entry name" value="Glu/Gln-tRNA-synth_Ib_cat-dom"/>
</dbReference>
<evidence type="ECO:0000256" key="7">
    <source>
        <dbReference type="ARBA" id="ARBA00048270"/>
    </source>
</evidence>
<evidence type="ECO:0000256" key="9">
    <source>
        <dbReference type="SAM" id="MobiDB-lite"/>
    </source>
</evidence>
<comment type="catalytic activity">
    <reaction evidence="7">
        <text>tRNA(Gln) + L-glutamine + ATP = L-glutaminyl-tRNA(Gln) + AMP + diphosphate</text>
        <dbReference type="Rhea" id="RHEA:20121"/>
        <dbReference type="Rhea" id="RHEA-COMP:9662"/>
        <dbReference type="Rhea" id="RHEA-COMP:9681"/>
        <dbReference type="ChEBI" id="CHEBI:30616"/>
        <dbReference type="ChEBI" id="CHEBI:33019"/>
        <dbReference type="ChEBI" id="CHEBI:58359"/>
        <dbReference type="ChEBI" id="CHEBI:78442"/>
        <dbReference type="ChEBI" id="CHEBI:78521"/>
        <dbReference type="ChEBI" id="CHEBI:456215"/>
        <dbReference type="EC" id="6.1.1.18"/>
    </reaction>
</comment>
<dbReference type="EC" id="6.1.1.18" evidence="1"/>
<proteinExistence type="inferred from homology"/>
<evidence type="ECO:0000313" key="12">
    <source>
        <dbReference type="EMBL" id="KAK3366342.1"/>
    </source>
</evidence>
<evidence type="ECO:0000256" key="8">
    <source>
        <dbReference type="RuleBase" id="RU363037"/>
    </source>
</evidence>
<evidence type="ECO:0000256" key="3">
    <source>
        <dbReference type="ARBA" id="ARBA00022741"/>
    </source>
</evidence>
<organism evidence="12 13">
    <name type="scientific">Podospora didyma</name>
    <dbReference type="NCBI Taxonomy" id="330526"/>
    <lineage>
        <taxon>Eukaryota</taxon>
        <taxon>Fungi</taxon>
        <taxon>Dikarya</taxon>
        <taxon>Ascomycota</taxon>
        <taxon>Pezizomycotina</taxon>
        <taxon>Sordariomycetes</taxon>
        <taxon>Sordariomycetidae</taxon>
        <taxon>Sordariales</taxon>
        <taxon>Podosporaceae</taxon>
        <taxon>Podospora</taxon>
    </lineage>
</organism>
<dbReference type="Gene3D" id="2.40.240.10">
    <property type="entry name" value="Ribosomal Protein L25, Chain P"/>
    <property type="match status" value="2"/>
</dbReference>
<evidence type="ECO:0000259" key="11">
    <source>
        <dbReference type="Pfam" id="PF03950"/>
    </source>
</evidence>
<evidence type="ECO:0000259" key="10">
    <source>
        <dbReference type="Pfam" id="PF00749"/>
    </source>
</evidence>
<dbReference type="GO" id="GO:0005829">
    <property type="term" value="C:cytosol"/>
    <property type="evidence" value="ECO:0007669"/>
    <property type="project" value="TreeGrafter"/>
</dbReference>
<comment type="caution">
    <text evidence="12">The sequence shown here is derived from an EMBL/GenBank/DDBJ whole genome shotgun (WGS) entry which is preliminary data.</text>
</comment>
<keyword evidence="3 8" id="KW-0547">Nucleotide-binding</keyword>
<protein>
    <recommendedName>
        <fullName evidence="1">glutamine--tRNA ligase</fullName>
        <ecNumber evidence="1">6.1.1.18</ecNumber>
    </recommendedName>
</protein>
<dbReference type="InterPro" id="IPR014729">
    <property type="entry name" value="Rossmann-like_a/b/a_fold"/>
</dbReference>
<evidence type="ECO:0000256" key="5">
    <source>
        <dbReference type="ARBA" id="ARBA00022917"/>
    </source>
</evidence>
<comment type="similarity">
    <text evidence="8">Belongs to the class-I aminoacyl-tRNA synthetase family.</text>
</comment>
<dbReference type="PANTHER" id="PTHR43097:SF4">
    <property type="entry name" value="GLUTAMINE--TRNA LIGASE"/>
    <property type="match status" value="1"/>
</dbReference>
<evidence type="ECO:0000256" key="6">
    <source>
        <dbReference type="ARBA" id="ARBA00023146"/>
    </source>
</evidence>
<accession>A0AAE0N0M8</accession>
<feature type="domain" description="Glutamyl/glutaminyl-tRNA synthetase class Ib catalytic" evidence="10">
    <location>
        <begin position="118"/>
        <end position="331"/>
    </location>
</feature>
<dbReference type="Pfam" id="PF03950">
    <property type="entry name" value="tRNA-synt_1c_C"/>
    <property type="match status" value="1"/>
</dbReference>
<name>A0AAE0N0M8_9PEZI</name>
<dbReference type="GO" id="GO:0004819">
    <property type="term" value="F:glutamine-tRNA ligase activity"/>
    <property type="evidence" value="ECO:0007669"/>
    <property type="project" value="UniProtKB-EC"/>
</dbReference>
<dbReference type="GO" id="GO:0005524">
    <property type="term" value="F:ATP binding"/>
    <property type="evidence" value="ECO:0007669"/>
    <property type="project" value="UniProtKB-KW"/>
</dbReference>
<evidence type="ECO:0000256" key="1">
    <source>
        <dbReference type="ARBA" id="ARBA00012836"/>
    </source>
</evidence>